<evidence type="ECO:0000313" key="4">
    <source>
        <dbReference type="Proteomes" id="UP000444721"/>
    </source>
</evidence>
<feature type="transmembrane region" description="Helical" evidence="2">
    <location>
        <begin position="140"/>
        <end position="161"/>
    </location>
</feature>
<proteinExistence type="predicted"/>
<feature type="transmembrane region" description="Helical" evidence="2">
    <location>
        <begin position="76"/>
        <end position="99"/>
    </location>
</feature>
<dbReference type="VEuPathDB" id="AmoebaDB:NF0022300"/>
<keyword evidence="2" id="KW-1133">Transmembrane helix</keyword>
<feature type="region of interest" description="Disordered" evidence="1">
    <location>
        <begin position="1"/>
        <end position="25"/>
    </location>
</feature>
<evidence type="ECO:0000256" key="1">
    <source>
        <dbReference type="SAM" id="MobiDB-lite"/>
    </source>
</evidence>
<keyword evidence="4" id="KW-1185">Reference proteome</keyword>
<dbReference type="Proteomes" id="UP000444721">
    <property type="component" value="Unassembled WGS sequence"/>
</dbReference>
<protein>
    <submittedName>
        <fullName evidence="3">Uncharacterized protein</fullName>
    </submittedName>
</protein>
<organism evidence="3 4">
    <name type="scientific">Naegleria fowleri</name>
    <name type="common">Brain eating amoeba</name>
    <dbReference type="NCBI Taxonomy" id="5763"/>
    <lineage>
        <taxon>Eukaryota</taxon>
        <taxon>Discoba</taxon>
        <taxon>Heterolobosea</taxon>
        <taxon>Tetramitia</taxon>
        <taxon>Eutetramitia</taxon>
        <taxon>Vahlkampfiidae</taxon>
        <taxon>Naegleria</taxon>
    </lineage>
</organism>
<feature type="compositionally biased region" description="Polar residues" evidence="1">
    <location>
        <begin position="1"/>
        <end position="18"/>
    </location>
</feature>
<evidence type="ECO:0000313" key="3">
    <source>
        <dbReference type="EMBL" id="KAF0974513.1"/>
    </source>
</evidence>
<accession>A0A6A5B867</accession>
<reference evidence="3 4" key="1">
    <citation type="journal article" date="2019" name="Sci. Rep.">
        <title>Nanopore sequencing improves the draft genome of the human pathogenic amoeba Naegleria fowleri.</title>
        <authorList>
            <person name="Liechti N."/>
            <person name="Schurch N."/>
            <person name="Bruggmann R."/>
            <person name="Wittwer M."/>
        </authorList>
    </citation>
    <scope>NUCLEOTIDE SEQUENCE [LARGE SCALE GENOMIC DNA]</scope>
    <source>
        <strain evidence="3 4">ATCC 30894</strain>
    </source>
</reference>
<dbReference type="EMBL" id="VFQX01000052">
    <property type="protein sequence ID" value="KAF0974513.1"/>
    <property type="molecule type" value="Genomic_DNA"/>
</dbReference>
<dbReference type="GeneID" id="68113763"/>
<name>A0A6A5B867_NAEFO</name>
<comment type="caution">
    <text evidence="3">The sequence shown here is derived from an EMBL/GenBank/DDBJ whole genome shotgun (WGS) entry which is preliminary data.</text>
</comment>
<keyword evidence="2" id="KW-0472">Membrane</keyword>
<dbReference type="RefSeq" id="XP_044559226.1">
    <property type="nucleotide sequence ID" value="XM_044710192.1"/>
</dbReference>
<sequence>MAQPSISTSSKLSETMTTPKRENSQSIPKRIISDLEKIEPRYFRTRSGSFDISSFKHHLKSDFKHFQKKDLSSREFFIYGIILAVIPFFILIFFMLTYLCYLSPRLCPVIHVNTSFTSQENNTFIESLLWLISWWFYEDIYFKFLIPMAIPVVVLFIYFNWRSFQEFKYN</sequence>
<dbReference type="AlphaFoldDB" id="A0A6A5B867"/>
<evidence type="ECO:0000256" key="2">
    <source>
        <dbReference type="SAM" id="Phobius"/>
    </source>
</evidence>
<dbReference type="VEuPathDB" id="AmoebaDB:FDP41_006545"/>
<gene>
    <name evidence="3" type="ORF">FDP41_006545</name>
</gene>
<dbReference type="OrthoDB" id="2157498at2759"/>
<keyword evidence="2" id="KW-0812">Transmembrane</keyword>